<dbReference type="Pfam" id="PF00400">
    <property type="entry name" value="WD40"/>
    <property type="match status" value="5"/>
</dbReference>
<dbReference type="PROSITE" id="PS50082">
    <property type="entry name" value="WD_REPEATS_2"/>
    <property type="match status" value="4"/>
</dbReference>
<reference evidence="4 5" key="1">
    <citation type="submission" date="2014-04" db="EMBL/GenBank/DDBJ databases">
        <authorList>
            <consortium name="DOE Joint Genome Institute"/>
            <person name="Kuo A."/>
            <person name="Kohler A."/>
            <person name="Nagy L.G."/>
            <person name="Floudas D."/>
            <person name="Copeland A."/>
            <person name="Barry K.W."/>
            <person name="Cichocki N."/>
            <person name="Veneault-Fourrey C."/>
            <person name="LaButti K."/>
            <person name="Lindquist E.A."/>
            <person name="Lipzen A."/>
            <person name="Lundell T."/>
            <person name="Morin E."/>
            <person name="Murat C."/>
            <person name="Sun H."/>
            <person name="Tunlid A."/>
            <person name="Henrissat B."/>
            <person name="Grigoriev I.V."/>
            <person name="Hibbett D.S."/>
            <person name="Martin F."/>
            <person name="Nordberg H.P."/>
            <person name="Cantor M.N."/>
            <person name="Hua S.X."/>
        </authorList>
    </citation>
    <scope>NUCLEOTIDE SEQUENCE [LARGE SCALE GENOMIC DNA]</scope>
    <source>
        <strain evidence="4 5">LaAM-08-1</strain>
    </source>
</reference>
<evidence type="ECO:0000256" key="3">
    <source>
        <dbReference type="PROSITE-ProRule" id="PRU00221"/>
    </source>
</evidence>
<keyword evidence="2" id="KW-0677">Repeat</keyword>
<dbReference type="EMBL" id="KN838792">
    <property type="protein sequence ID" value="KIJ94468.1"/>
    <property type="molecule type" value="Genomic_DNA"/>
</dbReference>
<dbReference type="PANTHER" id="PTHR19879:SF9">
    <property type="entry name" value="TRANSCRIPTION INITIATION FACTOR TFIID SUBUNIT 5"/>
    <property type="match status" value="1"/>
</dbReference>
<dbReference type="InterPro" id="IPR011047">
    <property type="entry name" value="Quinoprotein_ADH-like_sf"/>
</dbReference>
<dbReference type="InterPro" id="IPR001680">
    <property type="entry name" value="WD40_rpt"/>
</dbReference>
<dbReference type="InterPro" id="IPR015943">
    <property type="entry name" value="WD40/YVTN_repeat-like_dom_sf"/>
</dbReference>
<dbReference type="SMART" id="SM00320">
    <property type="entry name" value="WD40"/>
    <property type="match status" value="6"/>
</dbReference>
<keyword evidence="5" id="KW-1185">Reference proteome</keyword>
<dbReference type="STRING" id="1095629.A0A0C9WZS7"/>
<evidence type="ECO:0000256" key="1">
    <source>
        <dbReference type="ARBA" id="ARBA00022574"/>
    </source>
</evidence>
<proteinExistence type="predicted"/>
<protein>
    <recommendedName>
        <fullName evidence="6">WD40 repeat-like protein</fullName>
    </recommendedName>
</protein>
<feature type="repeat" description="WD" evidence="3">
    <location>
        <begin position="288"/>
        <end position="329"/>
    </location>
</feature>
<dbReference type="HOGENOM" id="CLU_655629_0_0_1"/>
<gene>
    <name evidence="4" type="ORF">K443DRAFT_12101</name>
</gene>
<dbReference type="PROSITE" id="PS00678">
    <property type="entry name" value="WD_REPEATS_1"/>
    <property type="match status" value="2"/>
</dbReference>
<dbReference type="Proteomes" id="UP000054477">
    <property type="component" value="Unassembled WGS sequence"/>
</dbReference>
<accession>A0A0C9WZS7</accession>
<sequence>MLRAENKVLMDEWLELDLSEHIKHAVEELVTKGDDAALKSLYHTSISRDARQVVYESVIEALHQEKLTVENKHLLLQTTMQLLKGSSQDNLDFKLRPLTEIRPLLSDLFCDKSEYRRTALDFVTLFTKFAKIVQLKPHYSSPCAVSPDGTRIASATSGRFNHGIVQIWNAKTGTLVGEPLRGHTDFVNSVAFSLDGTRIVSGSQDRTVRIWNAETSSPVGEPLRGHDRWVMFVAFSPNGRHIVSGSDGTIRMGDAETGTLVGEPLRGQKKWFGSDWDAETGSPVGEPLRGHVNSVLSVAFSPDGTRIVSGLGDQTVQIWDAETGSPVGQPLRGHHNLVNFVAFSPAGTRIVSASNDRTVRIWDAEAVSPVGEPLRGHTGSVKCVAFSPDGTCITSISGGGAVHVWDVEALGILNATRRG</sequence>
<dbReference type="OrthoDB" id="538223at2759"/>
<dbReference type="InterPro" id="IPR019775">
    <property type="entry name" value="WD40_repeat_CS"/>
</dbReference>
<dbReference type="AlphaFoldDB" id="A0A0C9WZS7"/>
<evidence type="ECO:0008006" key="6">
    <source>
        <dbReference type="Google" id="ProtNLM"/>
    </source>
</evidence>
<dbReference type="PANTHER" id="PTHR19879">
    <property type="entry name" value="TRANSCRIPTION INITIATION FACTOR TFIID"/>
    <property type="match status" value="1"/>
</dbReference>
<feature type="repeat" description="WD" evidence="3">
    <location>
        <begin position="374"/>
        <end position="408"/>
    </location>
</feature>
<dbReference type="CDD" id="cd00200">
    <property type="entry name" value="WD40"/>
    <property type="match status" value="1"/>
</dbReference>
<feature type="repeat" description="WD" evidence="3">
    <location>
        <begin position="331"/>
        <end position="372"/>
    </location>
</feature>
<evidence type="ECO:0000256" key="2">
    <source>
        <dbReference type="ARBA" id="ARBA00022737"/>
    </source>
</evidence>
<organism evidence="4 5">
    <name type="scientific">Laccaria amethystina LaAM-08-1</name>
    <dbReference type="NCBI Taxonomy" id="1095629"/>
    <lineage>
        <taxon>Eukaryota</taxon>
        <taxon>Fungi</taxon>
        <taxon>Dikarya</taxon>
        <taxon>Basidiomycota</taxon>
        <taxon>Agaricomycotina</taxon>
        <taxon>Agaricomycetes</taxon>
        <taxon>Agaricomycetidae</taxon>
        <taxon>Agaricales</taxon>
        <taxon>Agaricineae</taxon>
        <taxon>Hydnangiaceae</taxon>
        <taxon>Laccaria</taxon>
    </lineage>
</organism>
<reference evidence="5" key="2">
    <citation type="submission" date="2015-01" db="EMBL/GenBank/DDBJ databases">
        <title>Evolutionary Origins and Diversification of the Mycorrhizal Mutualists.</title>
        <authorList>
            <consortium name="DOE Joint Genome Institute"/>
            <consortium name="Mycorrhizal Genomics Consortium"/>
            <person name="Kohler A."/>
            <person name="Kuo A."/>
            <person name="Nagy L.G."/>
            <person name="Floudas D."/>
            <person name="Copeland A."/>
            <person name="Barry K.W."/>
            <person name="Cichocki N."/>
            <person name="Veneault-Fourrey C."/>
            <person name="LaButti K."/>
            <person name="Lindquist E.A."/>
            <person name="Lipzen A."/>
            <person name="Lundell T."/>
            <person name="Morin E."/>
            <person name="Murat C."/>
            <person name="Riley R."/>
            <person name="Ohm R."/>
            <person name="Sun H."/>
            <person name="Tunlid A."/>
            <person name="Henrissat B."/>
            <person name="Grigoriev I.V."/>
            <person name="Hibbett D.S."/>
            <person name="Martin F."/>
        </authorList>
    </citation>
    <scope>NUCLEOTIDE SEQUENCE [LARGE SCALE GENOMIC DNA]</scope>
    <source>
        <strain evidence="5">LaAM-08-1</strain>
    </source>
</reference>
<dbReference type="Gene3D" id="2.130.10.10">
    <property type="entry name" value="YVTN repeat-like/Quinoprotein amine dehydrogenase"/>
    <property type="match status" value="2"/>
</dbReference>
<dbReference type="SUPFAM" id="SSF50998">
    <property type="entry name" value="Quinoprotein alcohol dehydrogenase-like"/>
    <property type="match status" value="1"/>
</dbReference>
<evidence type="ECO:0000313" key="4">
    <source>
        <dbReference type="EMBL" id="KIJ94468.1"/>
    </source>
</evidence>
<evidence type="ECO:0000313" key="5">
    <source>
        <dbReference type="Proteomes" id="UP000054477"/>
    </source>
</evidence>
<dbReference type="PROSITE" id="PS50294">
    <property type="entry name" value="WD_REPEATS_REGION"/>
    <property type="match status" value="4"/>
</dbReference>
<keyword evidence="1 3" id="KW-0853">WD repeat</keyword>
<dbReference type="PRINTS" id="PR00320">
    <property type="entry name" value="GPROTEINBRPT"/>
</dbReference>
<feature type="repeat" description="WD" evidence="3">
    <location>
        <begin position="180"/>
        <end position="221"/>
    </location>
</feature>
<name>A0A0C9WZS7_9AGAR</name>
<dbReference type="InterPro" id="IPR020472">
    <property type="entry name" value="WD40_PAC1"/>
</dbReference>